<dbReference type="Gene3D" id="1.25.40.20">
    <property type="entry name" value="Ankyrin repeat-containing domain"/>
    <property type="match status" value="1"/>
</dbReference>
<gene>
    <name evidence="1" type="ORF">QYT958_LOCUS8033</name>
</gene>
<organism evidence="1 2">
    <name type="scientific">Rotaria socialis</name>
    <dbReference type="NCBI Taxonomy" id="392032"/>
    <lineage>
        <taxon>Eukaryota</taxon>
        <taxon>Metazoa</taxon>
        <taxon>Spiralia</taxon>
        <taxon>Gnathifera</taxon>
        <taxon>Rotifera</taxon>
        <taxon>Eurotatoria</taxon>
        <taxon>Bdelloidea</taxon>
        <taxon>Philodinida</taxon>
        <taxon>Philodinidae</taxon>
        <taxon>Rotaria</taxon>
    </lineage>
</organism>
<accession>A0A820YFF7</accession>
<dbReference type="EMBL" id="CAJOBR010000791">
    <property type="protein sequence ID" value="CAF4547187.1"/>
    <property type="molecule type" value="Genomic_DNA"/>
</dbReference>
<sequence>VLEQTALCNQDRHSIIQWIRDLSREQRRTEKQETLLHLTVDIQTYWNIDYRAAEVRRVLKFPNLAATRLLVCYGMRWIDLDAVDQVQRNTALHNISQSWMYDDSKDKKSIIELLINAGAHIDFVNANGYTPIDVATDDETRTLLRSKQVFPRLKCLCARAISDERIAFDGLWPMSTPMHTFLRLHGGFKRKRSVSDHSSISRDQIN</sequence>
<evidence type="ECO:0000313" key="2">
    <source>
        <dbReference type="Proteomes" id="UP000663848"/>
    </source>
</evidence>
<feature type="non-terminal residue" evidence="1">
    <location>
        <position position="206"/>
    </location>
</feature>
<protein>
    <submittedName>
        <fullName evidence="1">Uncharacterized protein</fullName>
    </submittedName>
</protein>
<proteinExistence type="predicted"/>
<dbReference type="SUPFAM" id="SSF48403">
    <property type="entry name" value="Ankyrin repeat"/>
    <property type="match status" value="1"/>
</dbReference>
<evidence type="ECO:0000313" key="1">
    <source>
        <dbReference type="EMBL" id="CAF4547187.1"/>
    </source>
</evidence>
<dbReference type="InterPro" id="IPR036770">
    <property type="entry name" value="Ankyrin_rpt-contain_sf"/>
</dbReference>
<dbReference type="Proteomes" id="UP000663848">
    <property type="component" value="Unassembled WGS sequence"/>
</dbReference>
<comment type="caution">
    <text evidence="1">The sequence shown here is derived from an EMBL/GenBank/DDBJ whole genome shotgun (WGS) entry which is preliminary data.</text>
</comment>
<name>A0A820YFF7_9BILA</name>
<reference evidence="1" key="1">
    <citation type="submission" date="2021-02" db="EMBL/GenBank/DDBJ databases">
        <authorList>
            <person name="Nowell W R."/>
        </authorList>
    </citation>
    <scope>NUCLEOTIDE SEQUENCE</scope>
</reference>
<dbReference type="AlphaFoldDB" id="A0A820YFF7"/>